<keyword evidence="4" id="KW-0812">Transmembrane</keyword>
<organism evidence="5 6">
    <name type="scientific">Coprinopsis cinerea (strain Okayama-7 / 130 / ATCC MYA-4618 / FGSC 9003)</name>
    <name type="common">Inky cap fungus</name>
    <name type="synonym">Hormographiella aspergillata</name>
    <dbReference type="NCBI Taxonomy" id="240176"/>
    <lineage>
        <taxon>Eukaryota</taxon>
        <taxon>Fungi</taxon>
        <taxon>Dikarya</taxon>
        <taxon>Basidiomycota</taxon>
        <taxon>Agaricomycotina</taxon>
        <taxon>Agaricomycetes</taxon>
        <taxon>Agaricomycetidae</taxon>
        <taxon>Agaricales</taxon>
        <taxon>Agaricineae</taxon>
        <taxon>Psathyrellaceae</taxon>
        <taxon>Coprinopsis</taxon>
    </lineage>
</organism>
<evidence type="ECO:0000256" key="3">
    <source>
        <dbReference type="RuleBase" id="RU368068"/>
    </source>
</evidence>
<keyword evidence="4" id="KW-0472">Membrane</keyword>
<dbReference type="eggNOG" id="KOG2410">
    <property type="taxonomic scope" value="Eukaryota"/>
</dbReference>
<dbReference type="KEGG" id="cci:CC1G_09313"/>
<proteinExistence type="predicted"/>
<dbReference type="Pfam" id="PF01019">
    <property type="entry name" value="G_glu_transpept"/>
    <property type="match status" value="1"/>
</dbReference>
<comment type="caution">
    <text evidence="5">The sequence shown here is derived from an EMBL/GenBank/DDBJ whole genome shotgun (WGS) entry which is preliminary data.</text>
</comment>
<reference evidence="5 6" key="1">
    <citation type="journal article" date="2010" name="Proc. Natl. Acad. Sci. U.S.A.">
        <title>Insights into evolution of multicellular fungi from the assembled chromosomes of the mushroom Coprinopsis cinerea (Coprinus cinereus).</title>
        <authorList>
            <person name="Stajich J.E."/>
            <person name="Wilke S.K."/>
            <person name="Ahren D."/>
            <person name="Au C.H."/>
            <person name="Birren B.W."/>
            <person name="Borodovsky M."/>
            <person name="Burns C."/>
            <person name="Canback B."/>
            <person name="Casselton L.A."/>
            <person name="Cheng C.K."/>
            <person name="Deng J."/>
            <person name="Dietrich F.S."/>
            <person name="Fargo D.C."/>
            <person name="Farman M.L."/>
            <person name="Gathman A.C."/>
            <person name="Goldberg J."/>
            <person name="Guigo R."/>
            <person name="Hoegger P.J."/>
            <person name="Hooker J.B."/>
            <person name="Huggins A."/>
            <person name="James T.Y."/>
            <person name="Kamada T."/>
            <person name="Kilaru S."/>
            <person name="Kodira C."/>
            <person name="Kues U."/>
            <person name="Kupfer D."/>
            <person name="Kwan H.S."/>
            <person name="Lomsadze A."/>
            <person name="Li W."/>
            <person name="Lilly W.W."/>
            <person name="Ma L.J."/>
            <person name="Mackey A.J."/>
            <person name="Manning G."/>
            <person name="Martin F."/>
            <person name="Muraguchi H."/>
            <person name="Natvig D.O."/>
            <person name="Palmerini H."/>
            <person name="Ramesh M.A."/>
            <person name="Rehmeyer C.J."/>
            <person name="Roe B.A."/>
            <person name="Shenoy N."/>
            <person name="Stanke M."/>
            <person name="Ter-Hovhannisyan V."/>
            <person name="Tunlid A."/>
            <person name="Velagapudi R."/>
            <person name="Vision T.J."/>
            <person name="Zeng Q."/>
            <person name="Zolan M.E."/>
            <person name="Pukkila P.J."/>
        </authorList>
    </citation>
    <scope>NUCLEOTIDE SEQUENCE [LARGE SCALE GENOMIC DNA]</scope>
    <source>
        <strain evidence="6">Okayama-7 / 130 / ATCC MYA-4618 / FGSC 9003</strain>
    </source>
</reference>
<keyword evidence="3" id="KW-0808">Transferase</keyword>
<dbReference type="GO" id="GO:0006751">
    <property type="term" value="P:glutathione catabolic process"/>
    <property type="evidence" value="ECO:0007669"/>
    <property type="project" value="UniProtKB-UniRule"/>
</dbReference>
<dbReference type="Gene3D" id="3.60.20.40">
    <property type="match status" value="1"/>
</dbReference>
<dbReference type="FunCoup" id="A8N5K8">
    <property type="interactions" value="90"/>
</dbReference>
<evidence type="ECO:0000313" key="5">
    <source>
        <dbReference type="EMBL" id="EAU91631.2"/>
    </source>
</evidence>
<dbReference type="Gene3D" id="1.10.246.130">
    <property type="match status" value="1"/>
</dbReference>
<dbReference type="GO" id="GO:0000324">
    <property type="term" value="C:fungal-type vacuole"/>
    <property type="evidence" value="ECO:0007669"/>
    <property type="project" value="TreeGrafter"/>
</dbReference>
<dbReference type="InterPro" id="IPR029055">
    <property type="entry name" value="Ntn_hydrolases_N"/>
</dbReference>
<keyword evidence="3" id="KW-0378">Hydrolase</keyword>
<accession>A8N5K8</accession>
<keyword evidence="3" id="KW-0012">Acyltransferase</keyword>
<dbReference type="VEuPathDB" id="FungiDB:CC1G_09313"/>
<dbReference type="UniPathway" id="UPA00204"/>
<comment type="catalytic activity">
    <reaction evidence="3">
        <text>an N-terminal (5-L-glutamyl)-[peptide] + an alpha-amino acid = 5-L-glutamyl amino acid + an N-terminal L-alpha-aminoacyl-[peptide]</text>
        <dbReference type="Rhea" id="RHEA:23904"/>
        <dbReference type="Rhea" id="RHEA-COMP:9780"/>
        <dbReference type="Rhea" id="RHEA-COMP:9795"/>
        <dbReference type="ChEBI" id="CHEBI:77644"/>
        <dbReference type="ChEBI" id="CHEBI:78597"/>
        <dbReference type="ChEBI" id="CHEBI:78599"/>
        <dbReference type="ChEBI" id="CHEBI:78608"/>
        <dbReference type="EC" id="2.3.2.2"/>
    </reaction>
</comment>
<dbReference type="NCBIfam" id="TIGR00066">
    <property type="entry name" value="g_glut_trans"/>
    <property type="match status" value="1"/>
</dbReference>
<dbReference type="EMBL" id="AACS02000003">
    <property type="protein sequence ID" value="EAU91631.2"/>
    <property type="molecule type" value="Genomic_DNA"/>
</dbReference>
<keyword evidence="6" id="KW-1185">Reference proteome</keyword>
<feature type="active site" description="Nucleophile" evidence="1">
    <location>
        <position position="430"/>
    </location>
</feature>
<comment type="catalytic activity">
    <reaction evidence="3">
        <text>glutathione + H2O = L-cysteinylglycine + L-glutamate</text>
        <dbReference type="Rhea" id="RHEA:28807"/>
        <dbReference type="ChEBI" id="CHEBI:15377"/>
        <dbReference type="ChEBI" id="CHEBI:29985"/>
        <dbReference type="ChEBI" id="CHEBI:57925"/>
        <dbReference type="ChEBI" id="CHEBI:61694"/>
        <dbReference type="EC" id="3.4.19.13"/>
    </reaction>
</comment>
<comment type="catalytic activity">
    <reaction evidence="3">
        <text>an S-substituted glutathione + H2O = an S-substituted L-cysteinylglycine + L-glutamate</text>
        <dbReference type="Rhea" id="RHEA:59468"/>
        <dbReference type="ChEBI" id="CHEBI:15377"/>
        <dbReference type="ChEBI" id="CHEBI:29985"/>
        <dbReference type="ChEBI" id="CHEBI:90779"/>
        <dbReference type="ChEBI" id="CHEBI:143103"/>
        <dbReference type="EC" id="3.4.19.13"/>
    </reaction>
</comment>
<dbReference type="GO" id="GO:0005886">
    <property type="term" value="C:plasma membrane"/>
    <property type="evidence" value="ECO:0007669"/>
    <property type="project" value="TreeGrafter"/>
</dbReference>
<feature type="binding site" evidence="2">
    <location>
        <begin position="508"/>
        <end position="509"/>
    </location>
    <ligand>
        <name>L-glutamate</name>
        <dbReference type="ChEBI" id="CHEBI:29985"/>
    </ligand>
</feature>
<feature type="binding site" evidence="2">
    <location>
        <position position="486"/>
    </location>
    <ligand>
        <name>L-glutamate</name>
        <dbReference type="ChEBI" id="CHEBI:29985"/>
    </ligand>
</feature>
<comment type="function">
    <text evidence="3">Cleaves the gamma-glutamyl peptide bond of glutathione and glutathione conjugates.</text>
</comment>
<keyword evidence="4" id="KW-1133">Transmembrane helix</keyword>
<feature type="transmembrane region" description="Helical" evidence="4">
    <location>
        <begin position="26"/>
        <end position="47"/>
    </location>
</feature>
<dbReference type="InParanoid" id="A8N5K8"/>
<dbReference type="GeneID" id="6006592"/>
<feature type="binding site" evidence="2">
    <location>
        <position position="531"/>
    </location>
    <ligand>
        <name>L-glutamate</name>
        <dbReference type="ChEBI" id="CHEBI:29985"/>
    </ligand>
</feature>
<dbReference type="Proteomes" id="UP000001861">
    <property type="component" value="Unassembled WGS sequence"/>
</dbReference>
<dbReference type="InterPro" id="IPR000101">
    <property type="entry name" value="GGT_peptidase"/>
</dbReference>
<protein>
    <recommendedName>
        <fullName evidence="3">Glutathione hydrolase</fullName>
        <ecNumber evidence="3">2.3.2.2</ecNumber>
        <ecNumber evidence="3">3.4.19.13</ecNumber>
    </recommendedName>
    <alternativeName>
        <fullName evidence="3">Gamma-glutamyltransferase</fullName>
    </alternativeName>
    <alternativeName>
        <fullName evidence="3">Gamma-glutamyltranspeptidase</fullName>
    </alternativeName>
</protein>
<dbReference type="GO" id="GO:0036374">
    <property type="term" value="F:glutathione hydrolase activity"/>
    <property type="evidence" value="ECO:0007669"/>
    <property type="project" value="UniProtKB-UniRule"/>
</dbReference>
<dbReference type="GO" id="GO:0103068">
    <property type="term" value="F:leukotriene C4 gamma-glutamyl transferase activity"/>
    <property type="evidence" value="ECO:0007669"/>
    <property type="project" value="UniProtKB-EC"/>
</dbReference>
<dbReference type="EC" id="2.3.2.2" evidence="3"/>
<dbReference type="OMA" id="ICGMGPP"/>
<dbReference type="EC" id="3.4.19.13" evidence="3"/>
<evidence type="ECO:0000256" key="4">
    <source>
        <dbReference type="SAM" id="Phobius"/>
    </source>
</evidence>
<dbReference type="AlphaFoldDB" id="A8N5K8"/>
<dbReference type="PRINTS" id="PR01210">
    <property type="entry name" value="GGTRANSPTASE"/>
</dbReference>
<sequence length="627" mass="68847">MKQDSVSLPSPALASSKNFHPTWSLIWKWTLLALAVCYASSSLATVFQRDTGKPTSRISASVGAGITGISRNPAYLVKAYNGAVASENRLCSELGVSTLKQGGNAVDAAISTTFCIGVVNMFSASSGIGGGGFMTVRIPPASDNETSKVYTIDFRETAPTFSNKTMFKHDPMSARYGGLSVGVPGEIRGLEEAHRLWGTLPWKDLIQPSVELAEGWKVDAELAKRIRWYPDLMLKNPDWSSIFAPRGVFLNEGETVKRTNLARTLSIIAEEGPDAFYKGEIADSIIEKIRQTGGIMTHSDLENYKVITRPALQGSYNRRRIYTTHAPTSGPVLLHMFNLIEGYDMSQFNGLNVHRLVEALKFGFAARTRICDPSYTNSSERIDQIPTKAYAHEIRKNLTDVSVSMFLYQDRTHPPNYYQPEYDIITDHGTRRHAHGFLTDGRSQSHTSVVDKSGMAVALTSTVNLIFGSQVLDPVTGILLNDEMDDFSTPGTPNGFGLWPSPWKRPLSSTAPTIIENEDGSFYLAIGGSGGSRIFGSLYQAVLNLDWGMDASEAVEFGRLHDQLFPDITDADSVYPEDILEDLRRRGHHITVVDVNRVAAVVQLVLQKDGVFYAASDSRKNGIAAGW</sequence>
<feature type="binding site" evidence="2">
    <location>
        <position position="155"/>
    </location>
    <ligand>
        <name>L-glutamate</name>
        <dbReference type="ChEBI" id="CHEBI:29985"/>
    </ligand>
</feature>
<evidence type="ECO:0000256" key="2">
    <source>
        <dbReference type="PIRSR" id="PIRSR600101-2"/>
    </source>
</evidence>
<name>A8N5K8_COPC7</name>
<feature type="binding site" evidence="2">
    <location>
        <begin position="462"/>
        <end position="464"/>
    </location>
    <ligand>
        <name>L-glutamate</name>
        <dbReference type="ChEBI" id="CHEBI:29985"/>
    </ligand>
</feature>
<evidence type="ECO:0000313" key="6">
    <source>
        <dbReference type="Proteomes" id="UP000001861"/>
    </source>
</evidence>
<dbReference type="PANTHER" id="PTHR11686">
    <property type="entry name" value="GAMMA GLUTAMYL TRANSPEPTIDASE"/>
    <property type="match status" value="1"/>
</dbReference>
<dbReference type="PANTHER" id="PTHR11686:SF9">
    <property type="entry name" value="RE13973P"/>
    <property type="match status" value="1"/>
</dbReference>
<comment type="pathway">
    <text evidence="3">Sulfur metabolism; glutathione metabolism.</text>
</comment>
<dbReference type="InterPro" id="IPR043138">
    <property type="entry name" value="GGT_lsub"/>
</dbReference>
<dbReference type="RefSeq" id="XP_001830153.2">
    <property type="nucleotide sequence ID" value="XM_001830101.2"/>
</dbReference>
<dbReference type="HOGENOM" id="CLU_014813_4_1_1"/>
<dbReference type="InterPro" id="IPR043137">
    <property type="entry name" value="GGT_ssub_C"/>
</dbReference>
<gene>
    <name evidence="5" type="ORF">CC1G_09313</name>
</gene>
<evidence type="ECO:0000256" key="1">
    <source>
        <dbReference type="PIRSR" id="PIRSR600101-1"/>
    </source>
</evidence>
<dbReference type="OrthoDB" id="1081007at2759"/>
<dbReference type="SUPFAM" id="SSF56235">
    <property type="entry name" value="N-terminal nucleophile aminohydrolases (Ntn hydrolases)"/>
    <property type="match status" value="1"/>
</dbReference>
<dbReference type="STRING" id="240176.A8N5K8"/>